<reference evidence="2 3" key="1">
    <citation type="submission" date="2023-04" db="EMBL/GenBank/DDBJ databases">
        <title>Forest soil microbial communities from Buena Vista Peninsula, Colon Province, Panama.</title>
        <authorList>
            <person name="Bouskill N."/>
        </authorList>
    </citation>
    <scope>NUCLEOTIDE SEQUENCE [LARGE SCALE GENOMIC DNA]</scope>
    <source>
        <strain evidence="2 3">CFH S0262</strain>
    </source>
</reference>
<feature type="transmembrane region" description="Helical" evidence="1">
    <location>
        <begin position="25"/>
        <end position="43"/>
    </location>
</feature>
<keyword evidence="3" id="KW-1185">Reference proteome</keyword>
<dbReference type="Proteomes" id="UP001160334">
    <property type="component" value="Unassembled WGS sequence"/>
</dbReference>
<dbReference type="EMBL" id="JARXVC010000001">
    <property type="protein sequence ID" value="MDH6278964.1"/>
    <property type="molecule type" value="Genomic_DNA"/>
</dbReference>
<dbReference type="RefSeq" id="WP_280758375.1">
    <property type="nucleotide sequence ID" value="NZ_JARXVC010000001.1"/>
</dbReference>
<gene>
    <name evidence="2" type="ORF">M2280_000169</name>
</gene>
<organism evidence="2 3">
    <name type="scientific">Prescottella agglutinans</name>
    <dbReference type="NCBI Taxonomy" id="1644129"/>
    <lineage>
        <taxon>Bacteria</taxon>
        <taxon>Bacillati</taxon>
        <taxon>Actinomycetota</taxon>
        <taxon>Actinomycetes</taxon>
        <taxon>Mycobacteriales</taxon>
        <taxon>Nocardiaceae</taxon>
        <taxon>Prescottella</taxon>
    </lineage>
</organism>
<comment type="caution">
    <text evidence="2">The sequence shown here is derived from an EMBL/GenBank/DDBJ whole genome shotgun (WGS) entry which is preliminary data.</text>
</comment>
<feature type="transmembrane region" description="Helical" evidence="1">
    <location>
        <begin position="49"/>
        <end position="69"/>
    </location>
</feature>
<protein>
    <recommendedName>
        <fullName evidence="4">DUF3093 domain-containing protein</fullName>
    </recommendedName>
</protein>
<evidence type="ECO:0000313" key="2">
    <source>
        <dbReference type="EMBL" id="MDH6278964.1"/>
    </source>
</evidence>
<name>A0ABT6M6D8_9NOCA</name>
<keyword evidence="1" id="KW-0472">Membrane</keyword>
<sequence>MSGSDADSPNEPDVLFDEPGARWRTVAYGPVFCVVALVIELLTGPVVHWFALTLFAVILAGIVYVQVAAARRHVSVSLTDTMLRQGAEELPVAEIEDVLPAADPYADEPEPWESARSLGELSGVPRRRKAIGLQLRDGSLVQAWARDDDGLRDALTEAVAGVDGRSA</sequence>
<keyword evidence="1" id="KW-0812">Transmembrane</keyword>
<evidence type="ECO:0008006" key="4">
    <source>
        <dbReference type="Google" id="ProtNLM"/>
    </source>
</evidence>
<proteinExistence type="predicted"/>
<accession>A0ABT6M6D8</accession>
<evidence type="ECO:0000256" key="1">
    <source>
        <dbReference type="SAM" id="Phobius"/>
    </source>
</evidence>
<keyword evidence="1" id="KW-1133">Transmembrane helix</keyword>
<evidence type="ECO:0000313" key="3">
    <source>
        <dbReference type="Proteomes" id="UP001160334"/>
    </source>
</evidence>